<reference evidence="1 2" key="1">
    <citation type="journal article" date="2019" name="Commun. Biol.">
        <title>The bagworm genome reveals a unique fibroin gene that provides high tensile strength.</title>
        <authorList>
            <person name="Kono N."/>
            <person name="Nakamura H."/>
            <person name="Ohtoshi R."/>
            <person name="Tomita M."/>
            <person name="Numata K."/>
            <person name="Arakawa K."/>
        </authorList>
    </citation>
    <scope>NUCLEOTIDE SEQUENCE [LARGE SCALE GENOMIC DNA]</scope>
</reference>
<evidence type="ECO:0000313" key="2">
    <source>
        <dbReference type="Proteomes" id="UP000299102"/>
    </source>
</evidence>
<dbReference type="Proteomes" id="UP000299102">
    <property type="component" value="Unassembled WGS sequence"/>
</dbReference>
<keyword evidence="2" id="KW-1185">Reference proteome</keyword>
<accession>A0A4C1TFQ5</accession>
<protein>
    <submittedName>
        <fullName evidence="1">Uncharacterized protein</fullName>
    </submittedName>
</protein>
<evidence type="ECO:0000313" key="1">
    <source>
        <dbReference type="EMBL" id="GBP12247.1"/>
    </source>
</evidence>
<dbReference type="AlphaFoldDB" id="A0A4C1TFQ5"/>
<comment type="caution">
    <text evidence="1">The sequence shown here is derived from an EMBL/GenBank/DDBJ whole genome shotgun (WGS) entry which is preliminary data.</text>
</comment>
<name>A0A4C1TFQ5_EUMVA</name>
<sequence length="116" mass="13152">MACNRTAVVNMEGSGCLESAQYIIRTQFRAPGTRKQLPTLNKLSSWKNLILTVEDSAIRVWIQEEFSKIVRQVCDMCEALPPSSRPSRPSRNFLVNTCTGFARDPRVGQIWNITYS</sequence>
<proteinExistence type="predicted"/>
<organism evidence="1 2">
    <name type="scientific">Eumeta variegata</name>
    <name type="common">Bagworm moth</name>
    <name type="synonym">Eumeta japonica</name>
    <dbReference type="NCBI Taxonomy" id="151549"/>
    <lineage>
        <taxon>Eukaryota</taxon>
        <taxon>Metazoa</taxon>
        <taxon>Ecdysozoa</taxon>
        <taxon>Arthropoda</taxon>
        <taxon>Hexapoda</taxon>
        <taxon>Insecta</taxon>
        <taxon>Pterygota</taxon>
        <taxon>Neoptera</taxon>
        <taxon>Endopterygota</taxon>
        <taxon>Lepidoptera</taxon>
        <taxon>Glossata</taxon>
        <taxon>Ditrysia</taxon>
        <taxon>Tineoidea</taxon>
        <taxon>Psychidae</taxon>
        <taxon>Oiketicinae</taxon>
        <taxon>Eumeta</taxon>
    </lineage>
</organism>
<gene>
    <name evidence="1" type="ORF">EVAR_6417_1</name>
</gene>
<dbReference type="EMBL" id="BGZK01000050">
    <property type="protein sequence ID" value="GBP12247.1"/>
    <property type="molecule type" value="Genomic_DNA"/>
</dbReference>